<dbReference type="GO" id="GO:0005739">
    <property type="term" value="C:mitochondrion"/>
    <property type="evidence" value="ECO:0007669"/>
    <property type="project" value="TreeGrafter"/>
</dbReference>
<dbReference type="EMBL" id="JBAMMX010000028">
    <property type="protein sequence ID" value="KAK6912138.1"/>
    <property type="molecule type" value="Genomic_DNA"/>
</dbReference>
<reference evidence="2 3" key="1">
    <citation type="submission" date="2023-12" db="EMBL/GenBank/DDBJ databases">
        <title>A high-quality genome assembly for Dillenia turbinata (Dilleniales).</title>
        <authorList>
            <person name="Chanderbali A."/>
        </authorList>
    </citation>
    <scope>NUCLEOTIDE SEQUENCE [LARGE SCALE GENOMIC DNA]</scope>
    <source>
        <strain evidence="2">LSX21</strain>
        <tissue evidence="2">Leaf</tissue>
    </source>
</reference>
<dbReference type="InterPro" id="IPR000572">
    <property type="entry name" value="OxRdtase_Mopterin-bd_dom"/>
</dbReference>
<dbReference type="PANTHER" id="PTHR19372">
    <property type="entry name" value="SULFITE REDUCTASE"/>
    <property type="match status" value="1"/>
</dbReference>
<dbReference type="GO" id="GO:0008482">
    <property type="term" value="F:sulfite oxidase activity"/>
    <property type="evidence" value="ECO:0007669"/>
    <property type="project" value="TreeGrafter"/>
</dbReference>
<evidence type="ECO:0000313" key="3">
    <source>
        <dbReference type="Proteomes" id="UP001370490"/>
    </source>
</evidence>
<dbReference type="GO" id="GO:0043546">
    <property type="term" value="F:molybdopterin cofactor binding"/>
    <property type="evidence" value="ECO:0007669"/>
    <property type="project" value="TreeGrafter"/>
</dbReference>
<evidence type="ECO:0000313" key="2">
    <source>
        <dbReference type="EMBL" id="KAK6912138.1"/>
    </source>
</evidence>
<protein>
    <submittedName>
        <fullName evidence="2">Oxidoreductase, molybdopterin-binding domain</fullName>
    </submittedName>
</protein>
<dbReference type="PRINTS" id="PR00407">
    <property type="entry name" value="EUMOPTERIN"/>
</dbReference>
<dbReference type="AlphaFoldDB" id="A0AAN8YWD9"/>
<organism evidence="2 3">
    <name type="scientific">Dillenia turbinata</name>
    <dbReference type="NCBI Taxonomy" id="194707"/>
    <lineage>
        <taxon>Eukaryota</taxon>
        <taxon>Viridiplantae</taxon>
        <taxon>Streptophyta</taxon>
        <taxon>Embryophyta</taxon>
        <taxon>Tracheophyta</taxon>
        <taxon>Spermatophyta</taxon>
        <taxon>Magnoliopsida</taxon>
        <taxon>eudicotyledons</taxon>
        <taxon>Gunneridae</taxon>
        <taxon>Pentapetalae</taxon>
        <taxon>Dilleniales</taxon>
        <taxon>Dilleniaceae</taxon>
        <taxon>Dillenia</taxon>
    </lineage>
</organism>
<dbReference type="GO" id="GO:0006790">
    <property type="term" value="P:sulfur compound metabolic process"/>
    <property type="evidence" value="ECO:0007669"/>
    <property type="project" value="TreeGrafter"/>
</dbReference>
<dbReference type="GO" id="GO:0020037">
    <property type="term" value="F:heme binding"/>
    <property type="evidence" value="ECO:0007669"/>
    <property type="project" value="TreeGrafter"/>
</dbReference>
<gene>
    <name evidence="2" type="ORF">RJ641_024231</name>
</gene>
<accession>A0AAN8YWD9</accession>
<comment type="caution">
    <text evidence="2">The sequence shown here is derived from an EMBL/GenBank/DDBJ whole genome shotgun (WGS) entry which is preliminary data.</text>
</comment>
<dbReference type="InterPro" id="IPR036374">
    <property type="entry name" value="OxRdtase_Mopterin-bd_sf"/>
</dbReference>
<dbReference type="Pfam" id="PF00174">
    <property type="entry name" value="Oxidored_molyb"/>
    <property type="match status" value="1"/>
</dbReference>
<evidence type="ECO:0000259" key="1">
    <source>
        <dbReference type="Pfam" id="PF00174"/>
    </source>
</evidence>
<dbReference type="Gene3D" id="3.90.420.10">
    <property type="entry name" value="Oxidoreductase, molybdopterin-binding domain"/>
    <property type="match status" value="1"/>
</dbReference>
<sequence>MTRLVENPKDLYMEDIRKLPKYNIVANLQCAGNRRTAMSKTKTVRGIGWDVAAIGNAVWGGAKLVDVLELVGIQKSTIMTPSGGKYVEFVSIDVCKEEHGGPYKASIPLYHATNPEADVLLAYEMNGEALNSDHAYPLRVL</sequence>
<dbReference type="PANTHER" id="PTHR19372:SF7">
    <property type="entry name" value="SULFITE OXIDASE, MITOCHONDRIAL"/>
    <property type="match status" value="1"/>
</dbReference>
<keyword evidence="3" id="KW-1185">Reference proteome</keyword>
<dbReference type="Proteomes" id="UP001370490">
    <property type="component" value="Unassembled WGS sequence"/>
</dbReference>
<proteinExistence type="predicted"/>
<name>A0AAN8YWD9_9MAGN</name>
<dbReference type="InterPro" id="IPR008335">
    <property type="entry name" value="Mopterin_OxRdtase_euk"/>
</dbReference>
<feature type="domain" description="Oxidoreductase molybdopterin-binding" evidence="1">
    <location>
        <begin position="3"/>
        <end position="140"/>
    </location>
</feature>
<dbReference type="SUPFAM" id="SSF56524">
    <property type="entry name" value="Oxidoreductase molybdopterin-binding domain"/>
    <property type="match status" value="1"/>
</dbReference>